<dbReference type="InterPro" id="IPR053738">
    <property type="entry name" value="Lambda_capsid_assembly"/>
</dbReference>
<name>A0A1L8CFU0_9LACO</name>
<organism evidence="2 3">
    <name type="scientific">Apilactobacillus kunkeei</name>
    <dbReference type="NCBI Taxonomy" id="148814"/>
    <lineage>
        <taxon>Bacteria</taxon>
        <taxon>Bacillati</taxon>
        <taxon>Bacillota</taxon>
        <taxon>Bacilli</taxon>
        <taxon>Lactobacillales</taxon>
        <taxon>Lactobacillaceae</taxon>
        <taxon>Apilactobacillus</taxon>
    </lineage>
</organism>
<protein>
    <recommendedName>
        <fullName evidence="4">Major capsid protein</fullName>
    </recommendedName>
</protein>
<proteinExistence type="predicted"/>
<dbReference type="Gene3D" id="3.90.1690.10">
    <property type="entry name" value="phage-related protein like domain"/>
    <property type="match status" value="1"/>
</dbReference>
<dbReference type="Pfam" id="PF03864">
    <property type="entry name" value="Phage_cap_E"/>
    <property type="match status" value="1"/>
</dbReference>
<gene>
    <name evidence="2" type="ORF">FF306_00149</name>
</gene>
<evidence type="ECO:0000256" key="1">
    <source>
        <dbReference type="SAM" id="MobiDB-lite"/>
    </source>
</evidence>
<accession>A0A1L8CFU0</accession>
<reference evidence="2 3" key="1">
    <citation type="journal article" date="2016" name="Syst. Appl. Microbiol.">
        <title>Genomic characterization of a fructophilic bee symbiont Lactobacillus kunkeei reveals its niche-specific adaptation.</title>
        <authorList>
            <person name="Maeno S."/>
            <person name="Tanizawa Y."/>
            <person name="Kanesaki Y."/>
            <person name="Kubota E."/>
            <person name="Kumar H."/>
            <person name="Dicks L."/>
            <person name="Salminen S."/>
            <person name="Nakagawa J."/>
            <person name="Arita M."/>
            <person name="Endo A."/>
        </authorList>
    </citation>
    <scope>NUCLEOTIDE SEQUENCE [LARGE SCALE GENOMIC DNA]</scope>
    <source>
        <strain evidence="2 3">FF30-6</strain>
    </source>
</reference>
<evidence type="ECO:0000313" key="2">
    <source>
        <dbReference type="EMBL" id="GAT90058.1"/>
    </source>
</evidence>
<sequence>MPTELQNIASPQAVAAVWNTNVNEQPTYLYQVLLDDEVVNGTAVNVVFGKDQGLSVLDMVTEDASSTRMKNQGFREATYKLNQFKKHMLVDERTRRAVNDALARATSQYEQQAVVRTQLQDALKLFNNASVTREYLFTEGLVNGKIDFSKYPNASSNEIVDFFYDDEQFTTVDKDWGTKDSTPTDDVNVFTQKLSNKLGVGFNTAIMNQMTYNKLIHSGQITNTLGLGSASNNVATSTAQAESIFKDATGLDIMVYDKSVGGKKFIPDGKVVLVPSEKIGSMAHTETQEQMGLAGNAGYDVATTTDGITVTTSVIDDPVGVKYQVSEVFLPLIKASNNVGVITVLTGNNNGAKDVTPASTTTDNSANNSTDNKGGK</sequence>
<evidence type="ECO:0008006" key="4">
    <source>
        <dbReference type="Google" id="ProtNLM"/>
    </source>
</evidence>
<dbReference type="RefSeq" id="WP_094750418.1">
    <property type="nucleotide sequence ID" value="NZ_BDDX01000001.1"/>
</dbReference>
<dbReference type="EMBL" id="BDDX01000001">
    <property type="protein sequence ID" value="GAT90058.1"/>
    <property type="molecule type" value="Genomic_DNA"/>
</dbReference>
<feature type="region of interest" description="Disordered" evidence="1">
    <location>
        <begin position="350"/>
        <end position="376"/>
    </location>
</feature>
<dbReference type="Proteomes" id="UP000186588">
    <property type="component" value="Unassembled WGS sequence"/>
</dbReference>
<feature type="compositionally biased region" description="Low complexity" evidence="1">
    <location>
        <begin position="358"/>
        <end position="376"/>
    </location>
</feature>
<dbReference type="AlphaFoldDB" id="A0A1L8CFU0"/>
<evidence type="ECO:0000313" key="3">
    <source>
        <dbReference type="Proteomes" id="UP000186588"/>
    </source>
</evidence>
<dbReference type="InterPro" id="IPR005564">
    <property type="entry name" value="Major_capsid_GpE"/>
</dbReference>
<comment type="caution">
    <text evidence="2">The sequence shown here is derived from an EMBL/GenBank/DDBJ whole genome shotgun (WGS) entry which is preliminary data.</text>
</comment>